<feature type="signal peptide" evidence="2">
    <location>
        <begin position="1"/>
        <end position="22"/>
    </location>
</feature>
<keyword evidence="2" id="KW-0732">Signal</keyword>
<keyword evidence="1" id="KW-1133">Transmembrane helix</keyword>
<dbReference type="GeneID" id="33366840"/>
<keyword evidence="3" id="KW-0150">Chloroplast</keyword>
<proteinExistence type="predicted"/>
<accession>A0A1Z1XAY0</accession>
<dbReference type="RefSeq" id="YP_009402651.1">
    <property type="nucleotide sequence ID" value="NC_035350.1"/>
</dbReference>
<evidence type="ECO:0000313" key="3">
    <source>
        <dbReference type="EMBL" id="ARX96009.1"/>
    </source>
</evidence>
<feature type="transmembrane region" description="Helical" evidence="1">
    <location>
        <begin position="68"/>
        <end position="87"/>
    </location>
</feature>
<gene>
    <name evidence="3" type="primary">orf179</name>
</gene>
<keyword evidence="1" id="KW-0812">Transmembrane</keyword>
<name>A0A1Z1XAY0_9RHOD</name>
<feature type="chain" id="PRO_5012599573" evidence="2">
    <location>
        <begin position="23"/>
        <end position="178"/>
    </location>
</feature>
<reference evidence="3" key="1">
    <citation type="submission" date="2016-11" db="EMBL/GenBank/DDBJ databases">
        <title>Chloroplast genome of compsopogon caeruleus.</title>
        <authorList>
            <person name="Nan F."/>
        </authorList>
    </citation>
    <scope>NUCLEOTIDE SEQUENCE</scope>
</reference>
<dbReference type="InterPro" id="IPR021399">
    <property type="entry name" value="DUF3038"/>
</dbReference>
<geneLocation type="chloroplast" evidence="3"/>
<dbReference type="AlphaFoldDB" id="A0A1Z1XAY0"/>
<sequence>MIKKSKLLFLSNLDLILIVLESLDSGFLDKTLETTLSNSYKKLTLCDIYSLRCCNFYRYYQSFKSLSLYNLIYYIWYLRITIINMQLKDLIYLLLYQVSHPLSLKNNKLIINNYLRKFKFYFREYMDFYIVTENIYFNNIVLDYFALEGLYSLYLLSSNSSIIYMWKYLKMNRTYYYY</sequence>
<evidence type="ECO:0000256" key="2">
    <source>
        <dbReference type="SAM" id="SignalP"/>
    </source>
</evidence>
<keyword evidence="1" id="KW-0472">Membrane</keyword>
<dbReference type="EMBL" id="KY083067">
    <property type="protein sequence ID" value="ARX96009.1"/>
    <property type="molecule type" value="Genomic_DNA"/>
</dbReference>
<evidence type="ECO:0000256" key="1">
    <source>
        <dbReference type="SAM" id="Phobius"/>
    </source>
</evidence>
<organism evidence="3">
    <name type="scientific">Compsopogon caeruleus</name>
    <dbReference type="NCBI Taxonomy" id="31354"/>
    <lineage>
        <taxon>Eukaryota</taxon>
        <taxon>Rhodophyta</taxon>
        <taxon>Compsopogonophyceae</taxon>
        <taxon>Compsopogonales</taxon>
        <taxon>Compsopogonaceae</taxon>
        <taxon>Compsopogon</taxon>
    </lineage>
</organism>
<protein>
    <submittedName>
        <fullName evidence="3">Uncharacterized protein</fullName>
    </submittedName>
</protein>
<keyword evidence="3" id="KW-0934">Plastid</keyword>
<feature type="transmembrane region" description="Helical" evidence="1">
    <location>
        <begin position="151"/>
        <end position="169"/>
    </location>
</feature>
<dbReference type="Pfam" id="PF11237">
    <property type="entry name" value="DUF3038"/>
    <property type="match status" value="1"/>
</dbReference>